<protein>
    <submittedName>
        <fullName evidence="12">Heavy metal translocating P-type ATPase</fullName>
    </submittedName>
</protein>
<evidence type="ECO:0000256" key="4">
    <source>
        <dbReference type="ARBA" id="ARBA00022692"/>
    </source>
</evidence>
<dbReference type="NCBIfam" id="TIGR01525">
    <property type="entry name" value="ATPase-IB_hvy"/>
    <property type="match status" value="1"/>
</dbReference>
<evidence type="ECO:0000256" key="10">
    <source>
        <dbReference type="SAM" id="Phobius"/>
    </source>
</evidence>
<comment type="similarity">
    <text evidence="2">Belongs to the cation transport ATPase (P-type) (TC 3.A.3) family. Type IB subfamily.</text>
</comment>
<evidence type="ECO:0000313" key="13">
    <source>
        <dbReference type="Proteomes" id="UP000006818"/>
    </source>
</evidence>
<dbReference type="InterPro" id="IPR006121">
    <property type="entry name" value="HMA_dom"/>
</dbReference>
<dbReference type="EMBL" id="CP001404">
    <property type="protein sequence ID" value="ACP49841.1"/>
    <property type="molecule type" value="Genomic_DNA"/>
</dbReference>
<dbReference type="InterPro" id="IPR023214">
    <property type="entry name" value="HAD_sf"/>
</dbReference>
<dbReference type="Proteomes" id="UP000006818">
    <property type="component" value="Chromosome"/>
</dbReference>
<dbReference type="PROSITE" id="PS50846">
    <property type="entry name" value="HMA_2"/>
    <property type="match status" value="1"/>
</dbReference>
<dbReference type="Gene3D" id="3.30.70.100">
    <property type="match status" value="1"/>
</dbReference>
<evidence type="ECO:0000256" key="6">
    <source>
        <dbReference type="ARBA" id="ARBA00022741"/>
    </source>
</evidence>
<dbReference type="Gene3D" id="2.70.150.10">
    <property type="entry name" value="Calcium-transporting ATPase, cytoplasmic transduction domain A"/>
    <property type="match status" value="1"/>
</dbReference>
<dbReference type="GO" id="GO:0016887">
    <property type="term" value="F:ATP hydrolysis activity"/>
    <property type="evidence" value="ECO:0007669"/>
    <property type="project" value="InterPro"/>
</dbReference>
<evidence type="ECO:0000256" key="2">
    <source>
        <dbReference type="ARBA" id="ARBA00006024"/>
    </source>
</evidence>
<dbReference type="GO" id="GO:0019829">
    <property type="term" value="F:ATPase-coupled monoatomic cation transmembrane transporter activity"/>
    <property type="evidence" value="ECO:0007669"/>
    <property type="project" value="InterPro"/>
</dbReference>
<keyword evidence="7" id="KW-0067">ATP-binding</keyword>
<dbReference type="InterPro" id="IPR023299">
    <property type="entry name" value="ATPase_P-typ_cyto_dom_N"/>
</dbReference>
<name>C3NN34_SACI1</name>
<dbReference type="Pfam" id="PF00122">
    <property type="entry name" value="E1-E2_ATPase"/>
    <property type="match status" value="1"/>
</dbReference>
<dbReference type="PROSITE" id="PS00154">
    <property type="entry name" value="ATPASE_E1_E2"/>
    <property type="match status" value="1"/>
</dbReference>
<dbReference type="AlphaFoldDB" id="C3NN34"/>
<dbReference type="NCBIfam" id="TIGR01512">
    <property type="entry name" value="ATPase-IB2_Cd"/>
    <property type="match status" value="1"/>
</dbReference>
<dbReference type="FunFam" id="2.70.150.10:FF:000002">
    <property type="entry name" value="Copper-transporting ATPase 1, putative"/>
    <property type="match status" value="1"/>
</dbReference>
<evidence type="ECO:0000256" key="8">
    <source>
        <dbReference type="ARBA" id="ARBA00022989"/>
    </source>
</evidence>
<dbReference type="PRINTS" id="PR00943">
    <property type="entry name" value="CUATPASE"/>
</dbReference>
<dbReference type="PANTHER" id="PTHR48085:SF1">
    <property type="entry name" value="CATION TRANSPORTING ATPASE (E1-E2 FAMILY)"/>
    <property type="match status" value="1"/>
</dbReference>
<dbReference type="SUPFAM" id="SSF81653">
    <property type="entry name" value="Calcium ATPase, transduction domain A"/>
    <property type="match status" value="1"/>
</dbReference>
<keyword evidence="3" id="KW-0813">Transport</keyword>
<dbReference type="InterPro" id="IPR059000">
    <property type="entry name" value="ATPase_P-type_domA"/>
</dbReference>
<dbReference type="InterPro" id="IPR008250">
    <property type="entry name" value="ATPase_P-typ_transduc_dom_A_sf"/>
</dbReference>
<evidence type="ECO:0000259" key="11">
    <source>
        <dbReference type="PROSITE" id="PS50846"/>
    </source>
</evidence>
<gene>
    <name evidence="12" type="ordered locus">YN1551_2949</name>
</gene>
<dbReference type="SUPFAM" id="SSF55008">
    <property type="entry name" value="HMA, heavy metal-associated domain"/>
    <property type="match status" value="1"/>
</dbReference>
<dbReference type="InterPro" id="IPR018303">
    <property type="entry name" value="ATPase_P-typ_P_site"/>
</dbReference>
<feature type="transmembrane region" description="Helical" evidence="10">
    <location>
        <begin position="357"/>
        <end position="380"/>
    </location>
</feature>
<keyword evidence="4 10" id="KW-0812">Transmembrane</keyword>
<feature type="transmembrane region" description="Helical" evidence="10">
    <location>
        <begin position="208"/>
        <end position="230"/>
    </location>
</feature>
<dbReference type="HOGENOM" id="CLU_001771_11_2_2"/>
<evidence type="ECO:0000256" key="5">
    <source>
        <dbReference type="ARBA" id="ARBA00022723"/>
    </source>
</evidence>
<dbReference type="Pfam" id="PF00702">
    <property type="entry name" value="Hydrolase"/>
    <property type="match status" value="1"/>
</dbReference>
<keyword evidence="6" id="KW-0547">Nucleotide-binding</keyword>
<comment type="subcellular location">
    <subcellularLocation>
        <location evidence="1">Membrane</location>
        <topology evidence="1">Multi-pass membrane protein</topology>
    </subcellularLocation>
</comment>
<dbReference type="CDD" id="cd00371">
    <property type="entry name" value="HMA"/>
    <property type="match status" value="1"/>
</dbReference>
<evidence type="ECO:0000256" key="1">
    <source>
        <dbReference type="ARBA" id="ARBA00004141"/>
    </source>
</evidence>
<organism evidence="12 13">
    <name type="scientific">Saccharolobus islandicus (strain Y.N.15.51 / Yellowstone #2)</name>
    <name type="common">Sulfolobus islandicus</name>
    <dbReference type="NCBI Taxonomy" id="419942"/>
    <lineage>
        <taxon>Archaea</taxon>
        <taxon>Thermoproteota</taxon>
        <taxon>Thermoprotei</taxon>
        <taxon>Sulfolobales</taxon>
        <taxon>Sulfolobaceae</taxon>
        <taxon>Saccharolobus</taxon>
    </lineage>
</organism>
<evidence type="ECO:0000256" key="9">
    <source>
        <dbReference type="ARBA" id="ARBA00023136"/>
    </source>
</evidence>
<dbReference type="InterPro" id="IPR001757">
    <property type="entry name" value="P_typ_ATPase"/>
</dbReference>
<dbReference type="InterPro" id="IPR027256">
    <property type="entry name" value="P-typ_ATPase_IB"/>
</dbReference>
<reference evidence="12 13" key="1">
    <citation type="journal article" date="2009" name="Proc. Natl. Acad. Sci. U.S.A.">
        <title>Biogeography of the Sulfolobus islandicus pan-genome.</title>
        <authorList>
            <person name="Reno M.L."/>
            <person name="Held N.L."/>
            <person name="Fields C.J."/>
            <person name="Burke P.V."/>
            <person name="Whitaker R.J."/>
        </authorList>
    </citation>
    <scope>NUCLEOTIDE SEQUENCE [LARGE SCALE GENOMIC DNA]</scope>
    <source>
        <strain evidence="13">Y.N.15.51 / Yellowstone #2</strain>
    </source>
</reference>
<dbReference type="InterPro" id="IPR036412">
    <property type="entry name" value="HAD-like_sf"/>
</dbReference>
<dbReference type="InterPro" id="IPR051014">
    <property type="entry name" value="Cation_Transport_ATPase_IB"/>
</dbReference>
<keyword evidence="9 10" id="KW-0472">Membrane</keyword>
<dbReference type="InterPro" id="IPR036163">
    <property type="entry name" value="HMA_dom_sf"/>
</dbReference>
<dbReference type="InterPro" id="IPR023298">
    <property type="entry name" value="ATPase_P-typ_TM_dom_sf"/>
</dbReference>
<dbReference type="PANTHER" id="PTHR48085">
    <property type="entry name" value="CADMIUM/ZINC-TRANSPORTING ATPASE HMA2-RELATED"/>
    <property type="match status" value="1"/>
</dbReference>
<dbReference type="Gene3D" id="3.40.50.1000">
    <property type="entry name" value="HAD superfamily/HAD-like"/>
    <property type="match status" value="1"/>
</dbReference>
<dbReference type="FunFam" id="3.30.70.100:FF:000001">
    <property type="entry name" value="ATPase copper transporting beta"/>
    <property type="match status" value="1"/>
</dbReference>
<evidence type="ECO:0000256" key="7">
    <source>
        <dbReference type="ARBA" id="ARBA00022840"/>
    </source>
</evidence>
<evidence type="ECO:0000256" key="3">
    <source>
        <dbReference type="ARBA" id="ARBA00022448"/>
    </source>
</evidence>
<feature type="transmembrane region" description="Helical" evidence="10">
    <location>
        <begin position="14"/>
        <end position="31"/>
    </location>
</feature>
<dbReference type="PRINTS" id="PR00119">
    <property type="entry name" value="CATATPASE"/>
</dbReference>
<feature type="domain" description="HMA" evidence="11">
    <location>
        <begin position="37"/>
        <end position="103"/>
    </location>
</feature>
<feature type="transmembrane region" description="Helical" evidence="10">
    <location>
        <begin position="184"/>
        <end position="202"/>
    </location>
</feature>
<keyword evidence="5" id="KW-0479">Metal-binding</keyword>
<feature type="transmembrane region" description="Helical" evidence="10">
    <location>
        <begin position="145"/>
        <end position="164"/>
    </location>
</feature>
<dbReference type="GO" id="GO:0016020">
    <property type="term" value="C:membrane"/>
    <property type="evidence" value="ECO:0007669"/>
    <property type="project" value="UniProtKB-SubCell"/>
</dbReference>
<feature type="transmembrane region" description="Helical" evidence="10">
    <location>
        <begin position="386"/>
        <end position="406"/>
    </location>
</feature>
<dbReference type="Gene3D" id="3.40.1110.10">
    <property type="entry name" value="Calcium-transporting ATPase, cytoplasmic domain N"/>
    <property type="match status" value="1"/>
</dbReference>
<dbReference type="NCBIfam" id="TIGR01511">
    <property type="entry name" value="ATPase-IB1_Cu"/>
    <property type="match status" value="1"/>
</dbReference>
<feature type="transmembrane region" description="Helical" evidence="10">
    <location>
        <begin position="704"/>
        <end position="722"/>
    </location>
</feature>
<dbReference type="SUPFAM" id="SSF81665">
    <property type="entry name" value="Calcium ATPase, transmembrane domain M"/>
    <property type="match status" value="1"/>
</dbReference>
<dbReference type="GO" id="GO:0046872">
    <property type="term" value="F:metal ion binding"/>
    <property type="evidence" value="ECO:0007669"/>
    <property type="project" value="UniProtKB-KW"/>
</dbReference>
<sequence length="727" mass="80497">MLSSFIRLYHITNYKLYSLYIFVTILTHMTTQNKELRIERFYVGGMACSFCASTIEKGLSKVNGVESARVFLESGEVIIKYDKSLVSLELLKKEIERLGYYVFDKTLDSSAVLKDSKRRALISWLLTIISFLLTLPMMINVYTLPYYIFYVNILIVTFSLFYIALPIHEGALNALKKGILNEHVLYGVAGISAYILGLIGILNPNLRTFLFISALLTSLHLTSGWMGAILRYKAEKALSKIVELRPPIAHLIDGRDVPITQLKKGDVVIVKPGEKIPLDGVVIDGESEVSEAIITGESEPVIKKVGDTVIGGSTNDNGYLTIRITNDYSTSYLTRILGLVNEAKQGKSRMMTFFDKVVDRIWVPFVLTISFLTFLGWLIVGHWVYGIINALLVMVIGYPCAIGFSYPSVDLSLYEKYINLGILIKNINILEKFSNIKAIILDKTGTLTYGLPIVKEFYGDIKALTYAASIERFSSHPIAKAIIQYSEKKGIRFLEVKNFREIIGKGVMGEIEGNKVFIGRREAANCDVNNEDINIVICVNGRLVGGFIIKDVLRSDAEEFVKEIRKLGINPIMLSGDKENIVKIIAESIGIKEFYGNLSPEDKVKIVKAIREKLNGNIMMIGDGINDGGALAFSDISVAMGNAVDISKNVADIILVGNNFSSLLLMLKKRNRLAKAPALNVIIALSYNAIGIPLAILGILSGPLAMLIMILSLISVFANARLSMIYA</sequence>
<dbReference type="SUPFAM" id="SSF56784">
    <property type="entry name" value="HAD-like"/>
    <property type="match status" value="1"/>
</dbReference>
<evidence type="ECO:0000313" key="12">
    <source>
        <dbReference type="EMBL" id="ACP49841.1"/>
    </source>
</evidence>
<dbReference type="NCBIfam" id="TIGR01494">
    <property type="entry name" value="ATPase_P-type"/>
    <property type="match status" value="1"/>
</dbReference>
<proteinExistence type="inferred from homology"/>
<feature type="transmembrane region" description="Helical" evidence="10">
    <location>
        <begin position="120"/>
        <end position="139"/>
    </location>
</feature>
<dbReference type="Pfam" id="PF00403">
    <property type="entry name" value="HMA"/>
    <property type="match status" value="1"/>
</dbReference>
<dbReference type="KEGG" id="sin:YN1551_2949"/>
<dbReference type="GO" id="GO:0005524">
    <property type="term" value="F:ATP binding"/>
    <property type="evidence" value="ECO:0007669"/>
    <property type="project" value="UniProtKB-KW"/>
</dbReference>
<accession>C3NN34</accession>
<feature type="transmembrane region" description="Helical" evidence="10">
    <location>
        <begin position="678"/>
        <end position="698"/>
    </location>
</feature>
<keyword evidence="8 10" id="KW-1133">Transmembrane helix</keyword>